<evidence type="ECO:0000313" key="12">
    <source>
        <dbReference type="EMBL" id="KAA0147926.1"/>
    </source>
</evidence>
<protein>
    <recommendedName>
        <fullName evidence="14">Mitochondrial carrier protein</fullName>
    </recommendedName>
</protein>
<keyword evidence="8 9" id="KW-0472">Membrane</keyword>
<feature type="repeat" description="Solcar" evidence="9">
    <location>
        <begin position="104"/>
        <end position="190"/>
    </location>
</feature>
<feature type="compositionally biased region" description="Acidic residues" evidence="11">
    <location>
        <begin position="202"/>
        <end position="211"/>
    </location>
</feature>
<dbReference type="PANTHER" id="PTHR45624">
    <property type="entry name" value="MITOCHONDRIAL BASIC AMINO ACIDS TRANSPORTER-RELATED"/>
    <property type="match status" value="1"/>
</dbReference>
<dbReference type="GO" id="GO:0022857">
    <property type="term" value="F:transmembrane transporter activity"/>
    <property type="evidence" value="ECO:0007669"/>
    <property type="project" value="TreeGrafter"/>
</dbReference>
<keyword evidence="6" id="KW-1133">Transmembrane helix</keyword>
<evidence type="ECO:0000256" key="1">
    <source>
        <dbReference type="ARBA" id="ARBA00004225"/>
    </source>
</evidence>
<comment type="subcellular location">
    <subcellularLocation>
        <location evidence="1">Mitochondrion membrane</location>
        <topology evidence="1">Multi-pass membrane protein</topology>
    </subcellularLocation>
</comment>
<evidence type="ECO:0000256" key="2">
    <source>
        <dbReference type="ARBA" id="ARBA00006375"/>
    </source>
</evidence>
<evidence type="ECO:0000256" key="9">
    <source>
        <dbReference type="PROSITE-ProRule" id="PRU00282"/>
    </source>
</evidence>
<sequence length="476" mass="48360">MDLMEAARDVVAASVAGAAGIVAGQPFDTVKVRLQTQPSALPGQALRYSGPLHCAWRILKEEGVRGFFKGMVSPIVANAPINALLFAVEGATMKRLARDGWDPEAASSHAVAGAVSGLSQTPLASSSELVKIRLQCQLDSGGSHGPLETARGILRAEGLAGLFRGYTATLARDVPAFGIYFGSYHVMKQALAEAHPIFQAADDEDDEDDAEHDGQSGTFPAAPAPAAAAASGTESRTDSGAAAGLGAAASAGATAAAGQPRGAGPTSSGASAQRRHSRRRSRPAFLGERGGWQGPYEGPLASGEREVRLPIGPSVWGEHGRVRVSVRGDAGGSSPAKKGAAVPDEAPMLVGAAAAAGPLRAAAAAAGAPTAAAAAASGASARAEPGALAQLLAGGVAGTASWLLLHPIDVIKSVVQQQTPATPAEQLGPLRAARHHLRVDGPRFFLRGIVPTCLRAFPASAVIFLVYETIRPVLPF</sequence>
<dbReference type="OMA" id="RMAAHQG"/>
<dbReference type="Pfam" id="PF00153">
    <property type="entry name" value="Mito_carr"/>
    <property type="match status" value="3"/>
</dbReference>
<feature type="repeat" description="Solcar" evidence="9">
    <location>
        <begin position="385"/>
        <end position="473"/>
    </location>
</feature>
<dbReference type="InterPro" id="IPR018108">
    <property type="entry name" value="MCP_transmembrane"/>
</dbReference>
<evidence type="ECO:0000256" key="10">
    <source>
        <dbReference type="RuleBase" id="RU000488"/>
    </source>
</evidence>
<feature type="repeat" description="Solcar" evidence="9">
    <location>
        <begin position="4"/>
        <end position="95"/>
    </location>
</feature>
<dbReference type="InterPro" id="IPR023395">
    <property type="entry name" value="MCP_dom_sf"/>
</dbReference>
<evidence type="ECO:0000256" key="11">
    <source>
        <dbReference type="SAM" id="MobiDB-lite"/>
    </source>
</evidence>
<dbReference type="SUPFAM" id="SSF103506">
    <property type="entry name" value="Mitochondrial carrier"/>
    <property type="match status" value="2"/>
</dbReference>
<gene>
    <name evidence="12" type="ORF">FNF29_07015</name>
</gene>
<proteinExistence type="inferred from homology"/>
<dbReference type="Gene3D" id="1.50.40.10">
    <property type="entry name" value="Mitochondrial carrier domain"/>
    <property type="match status" value="2"/>
</dbReference>
<keyword evidence="7" id="KW-0496">Mitochondrion</keyword>
<feature type="compositionally biased region" description="Basic residues" evidence="11">
    <location>
        <begin position="273"/>
        <end position="282"/>
    </location>
</feature>
<evidence type="ECO:0000256" key="3">
    <source>
        <dbReference type="ARBA" id="ARBA00022448"/>
    </source>
</evidence>
<feature type="region of interest" description="Disordered" evidence="11">
    <location>
        <begin position="202"/>
        <end position="304"/>
    </location>
</feature>
<comment type="similarity">
    <text evidence="2 10">Belongs to the mitochondrial carrier (TC 2.A.29) family.</text>
</comment>
<keyword evidence="5" id="KW-0677">Repeat</keyword>
<evidence type="ECO:0000256" key="5">
    <source>
        <dbReference type="ARBA" id="ARBA00022737"/>
    </source>
</evidence>
<feature type="compositionally biased region" description="Low complexity" evidence="11">
    <location>
        <begin position="220"/>
        <end position="230"/>
    </location>
</feature>
<evidence type="ECO:0008006" key="14">
    <source>
        <dbReference type="Google" id="ProtNLM"/>
    </source>
</evidence>
<evidence type="ECO:0000256" key="4">
    <source>
        <dbReference type="ARBA" id="ARBA00022692"/>
    </source>
</evidence>
<dbReference type="PANTHER" id="PTHR45624:SF10">
    <property type="entry name" value="SLC (SOLUTE CARRIER) HOMOLOG"/>
    <property type="match status" value="1"/>
</dbReference>
<feature type="compositionally biased region" description="Low complexity" evidence="11">
    <location>
        <begin position="240"/>
        <end position="272"/>
    </location>
</feature>
<comment type="caution">
    <text evidence="12">The sequence shown here is derived from an EMBL/GenBank/DDBJ whole genome shotgun (WGS) entry which is preliminary data.</text>
</comment>
<keyword evidence="4 9" id="KW-0812">Transmembrane</keyword>
<organism evidence="12 13">
    <name type="scientific">Cafeteria roenbergensis</name>
    <name type="common">Marine flagellate</name>
    <dbReference type="NCBI Taxonomy" id="33653"/>
    <lineage>
        <taxon>Eukaryota</taxon>
        <taxon>Sar</taxon>
        <taxon>Stramenopiles</taxon>
        <taxon>Bigyra</taxon>
        <taxon>Opalozoa</taxon>
        <taxon>Bicosoecida</taxon>
        <taxon>Cafeteriaceae</taxon>
        <taxon>Cafeteria</taxon>
    </lineage>
</organism>
<dbReference type="InterPro" id="IPR050567">
    <property type="entry name" value="Mitochondrial_Carrier"/>
</dbReference>
<reference evidence="12 13" key="1">
    <citation type="submission" date="2019-07" db="EMBL/GenBank/DDBJ databases">
        <title>Genomes of Cafeteria roenbergensis.</title>
        <authorList>
            <person name="Fischer M.G."/>
            <person name="Hackl T."/>
            <person name="Roman M."/>
        </authorList>
    </citation>
    <scope>NUCLEOTIDE SEQUENCE [LARGE SCALE GENOMIC DNA]</scope>
    <source>
        <strain evidence="12 13">BVI</strain>
    </source>
</reference>
<dbReference type="AlphaFoldDB" id="A0A5A8C4G0"/>
<dbReference type="EMBL" id="VLTN01000059">
    <property type="protein sequence ID" value="KAA0147926.1"/>
    <property type="molecule type" value="Genomic_DNA"/>
</dbReference>
<evidence type="ECO:0000313" key="13">
    <source>
        <dbReference type="Proteomes" id="UP000323011"/>
    </source>
</evidence>
<dbReference type="PROSITE" id="PS50920">
    <property type="entry name" value="SOLCAR"/>
    <property type="match status" value="3"/>
</dbReference>
<evidence type="ECO:0000256" key="7">
    <source>
        <dbReference type="ARBA" id="ARBA00023128"/>
    </source>
</evidence>
<evidence type="ECO:0000256" key="6">
    <source>
        <dbReference type="ARBA" id="ARBA00022989"/>
    </source>
</evidence>
<evidence type="ECO:0000256" key="8">
    <source>
        <dbReference type="ARBA" id="ARBA00023136"/>
    </source>
</evidence>
<accession>A0A5A8C4G0</accession>
<dbReference type="GO" id="GO:0031966">
    <property type="term" value="C:mitochondrial membrane"/>
    <property type="evidence" value="ECO:0007669"/>
    <property type="project" value="UniProtKB-SubCell"/>
</dbReference>
<name>A0A5A8C4G0_CAFRO</name>
<keyword evidence="13" id="KW-1185">Reference proteome</keyword>
<keyword evidence="3 10" id="KW-0813">Transport</keyword>
<dbReference type="Proteomes" id="UP000323011">
    <property type="component" value="Unassembled WGS sequence"/>
</dbReference>